<evidence type="ECO:0000313" key="2">
    <source>
        <dbReference type="EMBL" id="QSI75492.1"/>
    </source>
</evidence>
<name>A0ABX7M146_9RHOO</name>
<proteinExistence type="predicted"/>
<gene>
    <name evidence="2" type="ORF">JY500_13400</name>
</gene>
<keyword evidence="1" id="KW-0812">Transmembrane</keyword>
<feature type="transmembrane region" description="Helical" evidence="1">
    <location>
        <begin position="24"/>
        <end position="43"/>
    </location>
</feature>
<sequence length="207" mass="22259">MISTVPSPLPLSDGERLLARSRRFFLLTLVLAIPTALLGWQLLPTWSHIAALEGAAFLAAATAFGLGLIVLPLGTIASLVAALFLRTESNIRPGRQSRANAADLVCTIGAVMTSLLPASWPASKALRALLTGGITIRQPIEHHFSISSDPLAFWENVTFWLLAAAALAGLAAYFWRSRWLAYRTRVTIEPAAAQALNQQIKPEGAPR</sequence>
<dbReference type="Proteomes" id="UP000663570">
    <property type="component" value="Chromosome"/>
</dbReference>
<feature type="transmembrane region" description="Helical" evidence="1">
    <location>
        <begin position="157"/>
        <end position="175"/>
    </location>
</feature>
<keyword evidence="1" id="KW-1133">Transmembrane helix</keyword>
<keyword evidence="3" id="KW-1185">Reference proteome</keyword>
<dbReference type="EMBL" id="CP071060">
    <property type="protein sequence ID" value="QSI75492.1"/>
    <property type="molecule type" value="Genomic_DNA"/>
</dbReference>
<reference evidence="2 3" key="1">
    <citation type="submission" date="2021-02" db="EMBL/GenBank/DDBJ databases">
        <title>Niveibacterium changnyeongensis HC41.</title>
        <authorList>
            <person name="Kang M."/>
        </authorList>
    </citation>
    <scope>NUCLEOTIDE SEQUENCE [LARGE SCALE GENOMIC DNA]</scope>
    <source>
        <strain evidence="2 3">HC41</strain>
    </source>
</reference>
<protein>
    <submittedName>
        <fullName evidence="2">Uncharacterized protein</fullName>
    </submittedName>
</protein>
<dbReference type="RefSeq" id="WP_206253103.1">
    <property type="nucleotide sequence ID" value="NZ_CP071060.1"/>
</dbReference>
<evidence type="ECO:0000256" key="1">
    <source>
        <dbReference type="SAM" id="Phobius"/>
    </source>
</evidence>
<organism evidence="2 3">
    <name type="scientific">Niveibacterium microcysteis</name>
    <dbReference type="NCBI Taxonomy" id="2811415"/>
    <lineage>
        <taxon>Bacteria</taxon>
        <taxon>Pseudomonadati</taxon>
        <taxon>Pseudomonadota</taxon>
        <taxon>Betaproteobacteria</taxon>
        <taxon>Rhodocyclales</taxon>
        <taxon>Rhodocyclaceae</taxon>
        <taxon>Niveibacterium</taxon>
    </lineage>
</organism>
<feature type="transmembrane region" description="Helical" evidence="1">
    <location>
        <begin position="55"/>
        <end position="85"/>
    </location>
</feature>
<accession>A0ABX7M146</accession>
<keyword evidence="1" id="KW-0472">Membrane</keyword>
<feature type="transmembrane region" description="Helical" evidence="1">
    <location>
        <begin position="101"/>
        <end position="120"/>
    </location>
</feature>
<evidence type="ECO:0000313" key="3">
    <source>
        <dbReference type="Proteomes" id="UP000663570"/>
    </source>
</evidence>